<name>A0ABV9N5B8_9FLAO</name>
<dbReference type="RefSeq" id="WP_387962488.1">
    <property type="nucleotide sequence ID" value="NZ_JBHSGP010000013.1"/>
</dbReference>
<dbReference type="Pfam" id="PF16395">
    <property type="entry name" value="DUF5004"/>
    <property type="match status" value="1"/>
</dbReference>
<protein>
    <submittedName>
        <fullName evidence="1">DUF5004 domain-containing protein</fullName>
    </submittedName>
</protein>
<keyword evidence="2" id="KW-1185">Reference proteome</keyword>
<accession>A0ABV9N5B8</accession>
<comment type="caution">
    <text evidence="1">The sequence shown here is derived from an EMBL/GenBank/DDBJ whole genome shotgun (WGS) entry which is preliminary data.</text>
</comment>
<reference evidence="2" key="1">
    <citation type="journal article" date="2019" name="Int. J. Syst. Evol. Microbiol.">
        <title>The Global Catalogue of Microorganisms (GCM) 10K type strain sequencing project: providing services to taxonomists for standard genome sequencing and annotation.</title>
        <authorList>
            <consortium name="The Broad Institute Genomics Platform"/>
            <consortium name="The Broad Institute Genome Sequencing Center for Infectious Disease"/>
            <person name="Wu L."/>
            <person name="Ma J."/>
        </authorList>
    </citation>
    <scope>NUCLEOTIDE SEQUENCE [LARGE SCALE GENOMIC DNA]</scope>
    <source>
        <strain evidence="2">CCUG 63682</strain>
    </source>
</reference>
<dbReference type="Proteomes" id="UP001595953">
    <property type="component" value="Unassembled WGS sequence"/>
</dbReference>
<dbReference type="PROSITE" id="PS51257">
    <property type="entry name" value="PROKAR_LIPOPROTEIN"/>
    <property type="match status" value="1"/>
</dbReference>
<proteinExistence type="predicted"/>
<evidence type="ECO:0000313" key="2">
    <source>
        <dbReference type="Proteomes" id="UP001595953"/>
    </source>
</evidence>
<organism evidence="1 2">
    <name type="scientific">Geojedonia litorea</name>
    <dbReference type="NCBI Taxonomy" id="1268269"/>
    <lineage>
        <taxon>Bacteria</taxon>
        <taxon>Pseudomonadati</taxon>
        <taxon>Bacteroidota</taxon>
        <taxon>Flavobacteriia</taxon>
        <taxon>Flavobacteriales</taxon>
        <taxon>Flavobacteriaceae</taxon>
        <taxon>Geojedonia</taxon>
    </lineage>
</organism>
<sequence>MKKLLIQTSCILVLTLLLTGCDIGDDVQCPSPLTGALTSTETDLVGEWVLSAIVAEDAVDLTNDQVSNPSTDIYSQYSACQRDLVYTFGNDRKYKVEQGLTATNCQNKQTLQGTWRLSNINLNLVVGCSTQNTEIEFGENKTTFSQEATVRFNNVDGFTITTLVVFTYTKSE</sequence>
<dbReference type="EMBL" id="JBHSGP010000013">
    <property type="protein sequence ID" value="MFC4722183.1"/>
    <property type="molecule type" value="Genomic_DNA"/>
</dbReference>
<gene>
    <name evidence="1" type="ORF">ACFO5O_07615</name>
</gene>
<dbReference type="InterPro" id="IPR032168">
    <property type="entry name" value="DUF5004"/>
</dbReference>
<evidence type="ECO:0000313" key="1">
    <source>
        <dbReference type="EMBL" id="MFC4722183.1"/>
    </source>
</evidence>